<gene>
    <name evidence="1" type="ORF">WG66_1653</name>
</gene>
<organism evidence="1 2">
    <name type="scientific">Moniliophthora roreri</name>
    <name type="common">Frosty pod rot fungus</name>
    <name type="synonym">Monilia roreri</name>
    <dbReference type="NCBI Taxonomy" id="221103"/>
    <lineage>
        <taxon>Eukaryota</taxon>
        <taxon>Fungi</taxon>
        <taxon>Dikarya</taxon>
        <taxon>Basidiomycota</taxon>
        <taxon>Agaricomycotina</taxon>
        <taxon>Agaricomycetes</taxon>
        <taxon>Agaricomycetidae</taxon>
        <taxon>Agaricales</taxon>
        <taxon>Marasmiineae</taxon>
        <taxon>Marasmiaceae</taxon>
        <taxon>Moniliophthora</taxon>
    </lineage>
</organism>
<evidence type="ECO:0000313" key="1">
    <source>
        <dbReference type="EMBL" id="KTB45770.1"/>
    </source>
</evidence>
<dbReference type="AlphaFoldDB" id="A0A0W0GB23"/>
<evidence type="ECO:0000313" key="2">
    <source>
        <dbReference type="Proteomes" id="UP000054988"/>
    </source>
</evidence>
<name>A0A0W0GB23_MONRR</name>
<sequence>MSDKTSLGFRAGSVSTYENLPAFSCFMIIFKNLVFHGRIGGWKDLESYVEDPTGVSVEAHHQIIPKVPPLYNILPAVYKEKTQVGVCCAAAQSTSVKSQTVYVATQARSSRMGNVLFLLHRLHRLLQVPQKAARVNRTMLAGCARLAEPEQQMACNMEAATR</sequence>
<dbReference type="Proteomes" id="UP000054988">
    <property type="component" value="Unassembled WGS sequence"/>
</dbReference>
<comment type="caution">
    <text evidence="1">The sequence shown here is derived from an EMBL/GenBank/DDBJ whole genome shotgun (WGS) entry which is preliminary data.</text>
</comment>
<proteinExistence type="predicted"/>
<protein>
    <submittedName>
        <fullName evidence="1">Uncharacterized protein</fullName>
    </submittedName>
</protein>
<reference evidence="1 2" key="1">
    <citation type="submission" date="2015-12" db="EMBL/GenBank/DDBJ databases">
        <title>Draft genome sequence of Moniliophthora roreri, the causal agent of frosty pod rot of cacao.</title>
        <authorList>
            <person name="Aime M.C."/>
            <person name="Diaz-Valderrama J.R."/>
            <person name="Kijpornyongpan T."/>
            <person name="Phillips-Mora W."/>
        </authorList>
    </citation>
    <scope>NUCLEOTIDE SEQUENCE [LARGE SCALE GENOMIC DNA]</scope>
    <source>
        <strain evidence="1 2">MCA 2952</strain>
    </source>
</reference>
<dbReference type="EMBL" id="LATX01000623">
    <property type="protein sequence ID" value="KTB45770.1"/>
    <property type="molecule type" value="Genomic_DNA"/>
</dbReference>
<accession>A0A0W0GB23</accession>